<dbReference type="InterPro" id="IPR000719">
    <property type="entry name" value="Prot_kinase_dom"/>
</dbReference>
<dbReference type="SUPFAM" id="SSF56112">
    <property type="entry name" value="Protein kinase-like (PK-like)"/>
    <property type="match status" value="1"/>
</dbReference>
<dbReference type="Pfam" id="PF00069">
    <property type="entry name" value="Pkinase"/>
    <property type="match status" value="1"/>
</dbReference>
<dbReference type="Gene3D" id="3.30.200.20">
    <property type="entry name" value="Phosphorylase Kinase, domain 1"/>
    <property type="match status" value="1"/>
</dbReference>
<sequence>MNSIQYWALKEMMKSNVKKDEEEHLKEEVRISTIVGSHDNIVYLKEFVENKDRYYLVLEYLSGGELFDRIVEADGGHFTEKDASRIMQQVMSALNYLHGKKIAHRDLKPENFLLVDNSPVKQARIKIADFGFACSAEGPNSLQGLCGSPGYVAPEVLKEKDGYGLPVDMWSMGVILYILLTGIPPFNGESDEDSLALTVRGHYEKSVFHLEDLSEPAKDLVTKMLTYNPAKRLTADEAFKHPWLRGSATDNLLNVQENLRSWRARMRFKKAIIATVATTR</sequence>
<proteinExistence type="predicted"/>
<dbReference type="GeneID" id="17310863"/>
<dbReference type="Proteomes" id="UP000011087">
    <property type="component" value="Unassembled WGS sequence"/>
</dbReference>
<dbReference type="FunFam" id="1.10.510.10:FF:000571">
    <property type="entry name" value="Maternal embryonic leucine zipper kinase"/>
    <property type="match status" value="1"/>
</dbReference>
<dbReference type="HOGENOM" id="CLU_000288_63_0_1"/>
<dbReference type="OrthoDB" id="336747at2759"/>
<protein>
    <recommendedName>
        <fullName evidence="3">Protein kinase domain-containing protein</fullName>
    </recommendedName>
</protein>
<reference evidence="5" key="3">
    <citation type="submission" date="2016-03" db="UniProtKB">
        <authorList>
            <consortium name="EnsemblProtists"/>
        </authorList>
    </citation>
    <scope>IDENTIFICATION</scope>
</reference>
<name>L1JZA8_GUITC</name>
<evidence type="ECO:0000313" key="5">
    <source>
        <dbReference type="EnsemblProtists" id="EKX53911"/>
    </source>
</evidence>
<dbReference type="OMA" id="KMALMET"/>
<dbReference type="PANTHER" id="PTHR24347">
    <property type="entry name" value="SERINE/THREONINE-PROTEIN KINASE"/>
    <property type="match status" value="1"/>
</dbReference>
<dbReference type="InterPro" id="IPR008271">
    <property type="entry name" value="Ser/Thr_kinase_AS"/>
</dbReference>
<dbReference type="EnsemblProtists" id="EKX53911">
    <property type="protein sequence ID" value="EKX53911"/>
    <property type="gene ID" value="GUITHDRAFT_63893"/>
</dbReference>
<dbReference type="STRING" id="905079.L1JZA8"/>
<dbReference type="KEGG" id="gtt:GUITHDRAFT_63893"/>
<reference evidence="6" key="2">
    <citation type="submission" date="2012-11" db="EMBL/GenBank/DDBJ databases">
        <authorList>
            <person name="Kuo A."/>
            <person name="Curtis B.A."/>
            <person name="Tanifuji G."/>
            <person name="Burki F."/>
            <person name="Gruber A."/>
            <person name="Irimia M."/>
            <person name="Maruyama S."/>
            <person name="Arias M.C."/>
            <person name="Ball S.G."/>
            <person name="Gile G.H."/>
            <person name="Hirakawa Y."/>
            <person name="Hopkins J.F."/>
            <person name="Rensing S.A."/>
            <person name="Schmutz J."/>
            <person name="Symeonidi A."/>
            <person name="Elias M."/>
            <person name="Eveleigh R.J."/>
            <person name="Herman E.K."/>
            <person name="Klute M.J."/>
            <person name="Nakayama T."/>
            <person name="Obornik M."/>
            <person name="Reyes-Prieto A."/>
            <person name="Armbrust E.V."/>
            <person name="Aves S.J."/>
            <person name="Beiko R.G."/>
            <person name="Coutinho P."/>
            <person name="Dacks J.B."/>
            <person name="Durnford D.G."/>
            <person name="Fast N.M."/>
            <person name="Green B.R."/>
            <person name="Grisdale C."/>
            <person name="Hempe F."/>
            <person name="Henrissat B."/>
            <person name="Hoppner M.P."/>
            <person name="Ishida K.-I."/>
            <person name="Kim E."/>
            <person name="Koreny L."/>
            <person name="Kroth P.G."/>
            <person name="Liu Y."/>
            <person name="Malik S.-B."/>
            <person name="Maier U.G."/>
            <person name="McRose D."/>
            <person name="Mock T."/>
            <person name="Neilson J.A."/>
            <person name="Onodera N.T."/>
            <person name="Poole A.M."/>
            <person name="Pritham E.J."/>
            <person name="Richards T.A."/>
            <person name="Rocap G."/>
            <person name="Roy S.W."/>
            <person name="Sarai C."/>
            <person name="Schaack S."/>
            <person name="Shirato S."/>
            <person name="Slamovits C.H."/>
            <person name="Spencer D.F."/>
            <person name="Suzuki S."/>
            <person name="Worden A.Z."/>
            <person name="Zauner S."/>
            <person name="Barry K."/>
            <person name="Bell C."/>
            <person name="Bharti A.K."/>
            <person name="Crow J.A."/>
            <person name="Grimwood J."/>
            <person name="Kramer R."/>
            <person name="Lindquist E."/>
            <person name="Lucas S."/>
            <person name="Salamov A."/>
            <person name="McFadden G.I."/>
            <person name="Lane C.E."/>
            <person name="Keeling P.J."/>
            <person name="Gray M.W."/>
            <person name="Grigoriev I.V."/>
            <person name="Archibald J.M."/>
        </authorList>
    </citation>
    <scope>NUCLEOTIDE SEQUENCE</scope>
    <source>
        <strain evidence="6">CCMP2712</strain>
    </source>
</reference>
<accession>L1JZA8</accession>
<dbReference type="RefSeq" id="XP_005840891.1">
    <property type="nucleotide sequence ID" value="XM_005840834.1"/>
</dbReference>
<dbReference type="InterPro" id="IPR011009">
    <property type="entry name" value="Kinase-like_dom_sf"/>
</dbReference>
<evidence type="ECO:0000259" key="3">
    <source>
        <dbReference type="PROSITE" id="PS50011"/>
    </source>
</evidence>
<dbReference type="PROSITE" id="PS00108">
    <property type="entry name" value="PROTEIN_KINASE_ST"/>
    <property type="match status" value="1"/>
</dbReference>
<evidence type="ECO:0000256" key="2">
    <source>
        <dbReference type="ARBA" id="ARBA00022840"/>
    </source>
</evidence>
<feature type="domain" description="Protein kinase" evidence="3">
    <location>
        <begin position="1"/>
        <end position="244"/>
    </location>
</feature>
<evidence type="ECO:0000313" key="4">
    <source>
        <dbReference type="EMBL" id="EKX53911.1"/>
    </source>
</evidence>
<organism evidence="4">
    <name type="scientific">Guillardia theta (strain CCMP2712)</name>
    <name type="common">Cryptophyte</name>
    <dbReference type="NCBI Taxonomy" id="905079"/>
    <lineage>
        <taxon>Eukaryota</taxon>
        <taxon>Cryptophyceae</taxon>
        <taxon>Pyrenomonadales</taxon>
        <taxon>Geminigeraceae</taxon>
        <taxon>Guillardia</taxon>
    </lineage>
</organism>
<keyword evidence="2" id="KW-0067">ATP-binding</keyword>
<dbReference type="eggNOG" id="KOG0033">
    <property type="taxonomic scope" value="Eukaryota"/>
</dbReference>
<dbReference type="EMBL" id="JH992968">
    <property type="protein sequence ID" value="EKX53911.1"/>
    <property type="molecule type" value="Genomic_DNA"/>
</dbReference>
<dbReference type="SMART" id="SM00220">
    <property type="entry name" value="S_TKc"/>
    <property type="match status" value="1"/>
</dbReference>
<keyword evidence="6" id="KW-1185">Reference proteome</keyword>
<dbReference type="PaxDb" id="55529-EKX53911"/>
<dbReference type="AlphaFoldDB" id="L1JZA8"/>
<dbReference type="Gene3D" id="1.10.510.10">
    <property type="entry name" value="Transferase(Phosphotransferase) domain 1"/>
    <property type="match status" value="1"/>
</dbReference>
<dbReference type="PROSITE" id="PS50011">
    <property type="entry name" value="PROTEIN_KINASE_DOM"/>
    <property type="match status" value="1"/>
</dbReference>
<gene>
    <name evidence="4" type="ORF">GUITHDRAFT_63893</name>
</gene>
<dbReference type="CDD" id="cd05117">
    <property type="entry name" value="STKc_CAMK"/>
    <property type="match status" value="1"/>
</dbReference>
<keyword evidence="1" id="KW-0547">Nucleotide-binding</keyword>
<dbReference type="GO" id="GO:0004672">
    <property type="term" value="F:protein kinase activity"/>
    <property type="evidence" value="ECO:0007669"/>
    <property type="project" value="InterPro"/>
</dbReference>
<evidence type="ECO:0000313" key="6">
    <source>
        <dbReference type="Proteomes" id="UP000011087"/>
    </source>
</evidence>
<reference evidence="4 6" key="1">
    <citation type="journal article" date="2012" name="Nature">
        <title>Algal genomes reveal evolutionary mosaicism and the fate of nucleomorphs.</title>
        <authorList>
            <consortium name="DOE Joint Genome Institute"/>
            <person name="Curtis B.A."/>
            <person name="Tanifuji G."/>
            <person name="Burki F."/>
            <person name="Gruber A."/>
            <person name="Irimia M."/>
            <person name="Maruyama S."/>
            <person name="Arias M.C."/>
            <person name="Ball S.G."/>
            <person name="Gile G.H."/>
            <person name="Hirakawa Y."/>
            <person name="Hopkins J.F."/>
            <person name="Kuo A."/>
            <person name="Rensing S.A."/>
            <person name="Schmutz J."/>
            <person name="Symeonidi A."/>
            <person name="Elias M."/>
            <person name="Eveleigh R.J."/>
            <person name="Herman E.K."/>
            <person name="Klute M.J."/>
            <person name="Nakayama T."/>
            <person name="Obornik M."/>
            <person name="Reyes-Prieto A."/>
            <person name="Armbrust E.V."/>
            <person name="Aves S.J."/>
            <person name="Beiko R.G."/>
            <person name="Coutinho P."/>
            <person name="Dacks J.B."/>
            <person name="Durnford D.G."/>
            <person name="Fast N.M."/>
            <person name="Green B.R."/>
            <person name="Grisdale C.J."/>
            <person name="Hempel F."/>
            <person name="Henrissat B."/>
            <person name="Hoppner M.P."/>
            <person name="Ishida K."/>
            <person name="Kim E."/>
            <person name="Koreny L."/>
            <person name="Kroth P.G."/>
            <person name="Liu Y."/>
            <person name="Malik S.B."/>
            <person name="Maier U.G."/>
            <person name="McRose D."/>
            <person name="Mock T."/>
            <person name="Neilson J.A."/>
            <person name="Onodera N.T."/>
            <person name="Poole A.M."/>
            <person name="Pritham E.J."/>
            <person name="Richards T.A."/>
            <person name="Rocap G."/>
            <person name="Roy S.W."/>
            <person name="Sarai C."/>
            <person name="Schaack S."/>
            <person name="Shirato S."/>
            <person name="Slamovits C.H."/>
            <person name="Spencer D.F."/>
            <person name="Suzuki S."/>
            <person name="Worden A.Z."/>
            <person name="Zauner S."/>
            <person name="Barry K."/>
            <person name="Bell C."/>
            <person name="Bharti A.K."/>
            <person name="Crow J.A."/>
            <person name="Grimwood J."/>
            <person name="Kramer R."/>
            <person name="Lindquist E."/>
            <person name="Lucas S."/>
            <person name="Salamov A."/>
            <person name="McFadden G.I."/>
            <person name="Lane C.E."/>
            <person name="Keeling P.J."/>
            <person name="Gray M.W."/>
            <person name="Grigoriev I.V."/>
            <person name="Archibald J.M."/>
        </authorList>
    </citation>
    <scope>NUCLEOTIDE SEQUENCE</scope>
    <source>
        <strain evidence="4 6">CCMP2712</strain>
    </source>
</reference>
<dbReference type="GO" id="GO:0005524">
    <property type="term" value="F:ATP binding"/>
    <property type="evidence" value="ECO:0007669"/>
    <property type="project" value="UniProtKB-KW"/>
</dbReference>
<evidence type="ECO:0000256" key="1">
    <source>
        <dbReference type="ARBA" id="ARBA00022741"/>
    </source>
</evidence>